<feature type="transmembrane region" description="Helical" evidence="6">
    <location>
        <begin position="107"/>
        <end position="126"/>
    </location>
</feature>
<dbReference type="GO" id="GO:0005886">
    <property type="term" value="C:plasma membrane"/>
    <property type="evidence" value="ECO:0007669"/>
    <property type="project" value="UniProtKB-SubCell"/>
</dbReference>
<gene>
    <name evidence="7" type="ORF">SAMN05216180_0135</name>
</gene>
<sequence length="338" mass="34890">MSAQLKYSSSKTETGLQKNKSEFLQKFLVFGVLIVLAALFGVLTKGNFLKLDNLLTIALQVTPYAVLGFGLTFVLITGGTDLSAGSVVGFGGIVCAKVLSMGMGIPLAIVAGLLAGSLAGLINGLFVTKLNVTPFIATLGTQYAFRGLTQLVGQGKPVSVQALENKEIVASFKFIGGGTIFGNIPFPTIIMLIAAIVLGIILSKTGFGRRLYATGSNEEAAKLSGVNTIRTKLTAYIICGATAATAGILLAARLASAQSNAGTGYELEGIAAAVIGGTSVMGGEGGILGTVIGAFVMGVLRNGLNLLKVDAFVQMVIIGTIIVIGVWYDTKRRKKQGF</sequence>
<organism evidence="7 8">
    <name type="scientific">Hydrogenoanaerobacterium saccharovorans</name>
    <dbReference type="NCBI Taxonomy" id="474960"/>
    <lineage>
        <taxon>Bacteria</taxon>
        <taxon>Bacillati</taxon>
        <taxon>Bacillota</taxon>
        <taxon>Clostridia</taxon>
        <taxon>Eubacteriales</taxon>
        <taxon>Oscillospiraceae</taxon>
        <taxon>Hydrogenoanaerobacterium</taxon>
    </lineage>
</organism>
<dbReference type="CDD" id="cd06579">
    <property type="entry name" value="TM_PBP1_transp_AraH_like"/>
    <property type="match status" value="1"/>
</dbReference>
<dbReference type="STRING" id="474960.SAMN05216180_0135"/>
<feature type="transmembrane region" description="Helical" evidence="6">
    <location>
        <begin position="54"/>
        <end position="76"/>
    </location>
</feature>
<evidence type="ECO:0000256" key="1">
    <source>
        <dbReference type="ARBA" id="ARBA00004651"/>
    </source>
</evidence>
<evidence type="ECO:0000256" key="6">
    <source>
        <dbReference type="SAM" id="Phobius"/>
    </source>
</evidence>
<dbReference type="Proteomes" id="UP000199158">
    <property type="component" value="Unassembled WGS sequence"/>
</dbReference>
<protein>
    <submittedName>
        <fullName evidence="7">Monosaccharide ABC transporter membrane protein, CUT2 family</fullName>
    </submittedName>
</protein>
<dbReference type="AlphaFoldDB" id="A0A1H7YNA4"/>
<name>A0A1H7YNA4_9FIRM</name>
<keyword evidence="3 6" id="KW-0812">Transmembrane</keyword>
<dbReference type="RefSeq" id="WP_092750649.1">
    <property type="nucleotide sequence ID" value="NZ_FOCG01000001.1"/>
</dbReference>
<reference evidence="7 8" key="1">
    <citation type="submission" date="2016-10" db="EMBL/GenBank/DDBJ databases">
        <authorList>
            <person name="de Groot N.N."/>
        </authorList>
    </citation>
    <scope>NUCLEOTIDE SEQUENCE [LARGE SCALE GENOMIC DNA]</scope>
    <source>
        <strain evidence="7 8">CGMCC 1.5070</strain>
    </source>
</reference>
<evidence type="ECO:0000313" key="8">
    <source>
        <dbReference type="Proteomes" id="UP000199158"/>
    </source>
</evidence>
<feature type="transmembrane region" description="Helical" evidence="6">
    <location>
        <begin position="311"/>
        <end position="328"/>
    </location>
</feature>
<dbReference type="InterPro" id="IPR001851">
    <property type="entry name" value="ABC_transp_permease"/>
</dbReference>
<proteinExistence type="predicted"/>
<evidence type="ECO:0000313" key="7">
    <source>
        <dbReference type="EMBL" id="SEM47421.1"/>
    </source>
</evidence>
<keyword evidence="2" id="KW-1003">Cell membrane</keyword>
<accession>A0A1H7YNA4</accession>
<keyword evidence="8" id="KW-1185">Reference proteome</keyword>
<dbReference type="EMBL" id="FOCG01000001">
    <property type="protein sequence ID" value="SEM47421.1"/>
    <property type="molecule type" value="Genomic_DNA"/>
</dbReference>
<evidence type="ECO:0000256" key="3">
    <source>
        <dbReference type="ARBA" id="ARBA00022692"/>
    </source>
</evidence>
<feature type="transmembrane region" description="Helical" evidence="6">
    <location>
        <begin position="233"/>
        <end position="255"/>
    </location>
</feature>
<keyword evidence="4 6" id="KW-1133">Transmembrane helix</keyword>
<dbReference type="PANTHER" id="PTHR32196">
    <property type="entry name" value="ABC TRANSPORTER PERMEASE PROTEIN YPHD-RELATED-RELATED"/>
    <property type="match status" value="1"/>
</dbReference>
<dbReference type="GO" id="GO:0022857">
    <property type="term" value="F:transmembrane transporter activity"/>
    <property type="evidence" value="ECO:0007669"/>
    <property type="project" value="InterPro"/>
</dbReference>
<evidence type="ECO:0000256" key="5">
    <source>
        <dbReference type="ARBA" id="ARBA00023136"/>
    </source>
</evidence>
<feature type="transmembrane region" description="Helical" evidence="6">
    <location>
        <begin position="23"/>
        <end position="42"/>
    </location>
</feature>
<keyword evidence="5 6" id="KW-0472">Membrane</keyword>
<evidence type="ECO:0000256" key="4">
    <source>
        <dbReference type="ARBA" id="ARBA00022989"/>
    </source>
</evidence>
<evidence type="ECO:0000256" key="2">
    <source>
        <dbReference type="ARBA" id="ARBA00022475"/>
    </source>
</evidence>
<feature type="transmembrane region" description="Helical" evidence="6">
    <location>
        <begin position="184"/>
        <end position="202"/>
    </location>
</feature>
<dbReference type="Pfam" id="PF02653">
    <property type="entry name" value="BPD_transp_2"/>
    <property type="match status" value="1"/>
</dbReference>
<comment type="subcellular location">
    <subcellularLocation>
        <location evidence="1">Cell membrane</location>
        <topology evidence="1">Multi-pass membrane protein</topology>
    </subcellularLocation>
</comment>
<dbReference type="OrthoDB" id="9789111at2"/>